<evidence type="ECO:0000256" key="1">
    <source>
        <dbReference type="ARBA" id="ARBA00007558"/>
    </source>
</evidence>
<accession>A0A7S2RM30</accession>
<dbReference type="EMBL" id="HBHI01015688">
    <property type="protein sequence ID" value="CAD9675094.1"/>
    <property type="molecule type" value="Transcribed_RNA"/>
</dbReference>
<evidence type="ECO:0000259" key="4">
    <source>
        <dbReference type="Pfam" id="PF04884"/>
    </source>
</evidence>
<keyword evidence="3" id="KW-1133">Transmembrane helix</keyword>
<gene>
    <name evidence="6" type="ORF">EANT1437_LOCUS8039</name>
</gene>
<feature type="compositionally biased region" description="Basic and acidic residues" evidence="2">
    <location>
        <begin position="594"/>
        <end position="610"/>
    </location>
</feature>
<organism evidence="6">
    <name type="scientific">Eucampia antarctica</name>
    <dbReference type="NCBI Taxonomy" id="49252"/>
    <lineage>
        <taxon>Eukaryota</taxon>
        <taxon>Sar</taxon>
        <taxon>Stramenopiles</taxon>
        <taxon>Ochrophyta</taxon>
        <taxon>Bacillariophyta</taxon>
        <taxon>Mediophyceae</taxon>
        <taxon>Biddulphiophycidae</taxon>
        <taxon>Hemiaulales</taxon>
        <taxon>Hemiaulaceae</taxon>
        <taxon>Eucampia</taxon>
    </lineage>
</organism>
<dbReference type="PANTHER" id="PTHR12770:SF20">
    <property type="entry name" value="PROTEIN ROOT UVB SENSITIVE 6"/>
    <property type="match status" value="1"/>
</dbReference>
<feature type="domain" description="Protein root UVB sensitive/RUS" evidence="4">
    <location>
        <begin position="154"/>
        <end position="385"/>
    </location>
</feature>
<protein>
    <recommendedName>
        <fullName evidence="7">DUF647 domain-containing protein</fullName>
    </recommendedName>
</protein>
<keyword evidence="3" id="KW-0812">Transmembrane</keyword>
<evidence type="ECO:0000256" key="3">
    <source>
        <dbReference type="SAM" id="Phobius"/>
    </source>
</evidence>
<feature type="region of interest" description="Disordered" evidence="2">
    <location>
        <begin position="577"/>
        <end position="610"/>
    </location>
</feature>
<dbReference type="Pfam" id="PF04884">
    <property type="entry name" value="UVB_sens_prot"/>
    <property type="match status" value="1"/>
</dbReference>
<dbReference type="Pfam" id="PF24160">
    <property type="entry name" value="UVB_sens_C"/>
    <property type="match status" value="1"/>
</dbReference>
<dbReference type="PROSITE" id="PS51257">
    <property type="entry name" value="PROKAR_LIPOPROTEIN"/>
    <property type="match status" value="1"/>
</dbReference>
<dbReference type="InterPro" id="IPR055412">
    <property type="entry name" value="UVB_sens_C"/>
</dbReference>
<proteinExistence type="inferred from homology"/>
<dbReference type="PANTHER" id="PTHR12770">
    <property type="entry name" value="RUS1 FAMILY PROTEIN C16ORF58"/>
    <property type="match status" value="1"/>
</dbReference>
<dbReference type="InterPro" id="IPR054549">
    <property type="entry name" value="UVB_sens_RUS_dom"/>
</dbReference>
<keyword evidence="3" id="KW-0472">Membrane</keyword>
<evidence type="ECO:0000313" key="6">
    <source>
        <dbReference type="EMBL" id="CAD9675094.1"/>
    </source>
</evidence>
<reference evidence="6" key="1">
    <citation type="submission" date="2021-01" db="EMBL/GenBank/DDBJ databases">
        <authorList>
            <person name="Corre E."/>
            <person name="Pelletier E."/>
            <person name="Niang G."/>
            <person name="Scheremetjew M."/>
            <person name="Finn R."/>
            <person name="Kale V."/>
            <person name="Holt S."/>
            <person name="Cochrane G."/>
            <person name="Meng A."/>
            <person name="Brown T."/>
            <person name="Cohen L."/>
        </authorList>
    </citation>
    <scope>NUCLEOTIDE SEQUENCE</scope>
    <source>
        <strain evidence="6">CCMP1452</strain>
    </source>
</reference>
<dbReference type="AlphaFoldDB" id="A0A7S2RM30"/>
<feature type="transmembrane region" description="Helical" evidence="3">
    <location>
        <begin position="12"/>
        <end position="36"/>
    </location>
</feature>
<evidence type="ECO:0008006" key="7">
    <source>
        <dbReference type="Google" id="ProtNLM"/>
    </source>
</evidence>
<sequence>MALRTRKRFRISTIVTLYHLITIIINTIIGCTALSVTSPSRCSQNRISDRFFTNQNKRHERLDCRVSRSAVGGLTTNVNNRARSRRCSSRSNHAESTPPFDHDTLYEVDLRQHVSSTLKYDASEDRYVYDNNSVATTEAKSSRLTVFKILPGKIKKLLQLAFLPEGVTASYYRYMKYRILQRYISSVVHVLGTQSLLLGLGFRGKHELGVSAAMYWVLKDALGKIVRMIWASKMGGRFDSDAKRWRFRASLLFAMGNGLEVATYIAPQWFLVLATLANANKQIGMLTSSATRNAIYTTFKSPNAKTENIGDITAKGEAQIAIVDLVGIGSGVALSSAIGLSVRSVFSVWMILQSLEILFMYEEIRSVVFQKLNFERLWNLADLFVLHHNHNSSSDRKNNQSILPTPEEMAKQENLFLPPKYLARRSNAFGSLGRAKLSPNELDQLRLIFTKEKFLLVIGANQKKGRRQKNIQNKPSHTVCIEENCHIVLHADANNADIVKSTLALAILRQKLASNASSISSSTPLHELRSSDCIEMLDESREMANRIFPHFLKALHNKGWETPARFMFGRVRRRAIWSQGTPQPKGTEGHQNVKKADLEITRPNSEVKSD</sequence>
<evidence type="ECO:0000256" key="2">
    <source>
        <dbReference type="SAM" id="MobiDB-lite"/>
    </source>
</evidence>
<dbReference type="InterPro" id="IPR006968">
    <property type="entry name" value="RUS_fam"/>
</dbReference>
<feature type="domain" description="Root UVB sensitive protein C-terminal" evidence="5">
    <location>
        <begin position="477"/>
        <end position="563"/>
    </location>
</feature>
<comment type="similarity">
    <text evidence="1">Belongs to the RUS1 family.</text>
</comment>
<name>A0A7S2RM30_9STRA</name>
<evidence type="ECO:0000259" key="5">
    <source>
        <dbReference type="Pfam" id="PF24160"/>
    </source>
</evidence>